<protein>
    <submittedName>
        <fullName evidence="1">Uncharacterized protein</fullName>
    </submittedName>
</protein>
<organism evidence="1 2">
    <name type="scientific">Parapedobacter defluvii</name>
    <dbReference type="NCBI Taxonomy" id="2045106"/>
    <lineage>
        <taxon>Bacteria</taxon>
        <taxon>Pseudomonadati</taxon>
        <taxon>Bacteroidota</taxon>
        <taxon>Sphingobacteriia</taxon>
        <taxon>Sphingobacteriales</taxon>
        <taxon>Sphingobacteriaceae</taxon>
        <taxon>Parapedobacter</taxon>
    </lineage>
</organism>
<dbReference type="Proteomes" id="UP000597338">
    <property type="component" value="Unassembled WGS sequence"/>
</dbReference>
<evidence type="ECO:0000313" key="2">
    <source>
        <dbReference type="Proteomes" id="UP000597338"/>
    </source>
</evidence>
<accession>A0ABQ1LSF2</accession>
<sequence length="67" mass="7831">MFVFTDNKSIGRFAYQKQIIEENEQIKTSAFFITGEEVDNEFNGSVPMYIPDRPSDWQPAVILQRSR</sequence>
<reference evidence="2" key="1">
    <citation type="journal article" date="2019" name="Int. J. Syst. Evol. Microbiol.">
        <title>The Global Catalogue of Microorganisms (GCM) 10K type strain sequencing project: providing services to taxonomists for standard genome sequencing and annotation.</title>
        <authorList>
            <consortium name="The Broad Institute Genomics Platform"/>
            <consortium name="The Broad Institute Genome Sequencing Center for Infectious Disease"/>
            <person name="Wu L."/>
            <person name="Ma J."/>
        </authorList>
    </citation>
    <scope>NUCLEOTIDE SEQUENCE [LARGE SCALE GENOMIC DNA]</scope>
    <source>
        <strain evidence="2">CGMCC 1.15342</strain>
    </source>
</reference>
<gene>
    <name evidence="1" type="ORF">GCM10011386_18710</name>
</gene>
<comment type="caution">
    <text evidence="1">The sequence shown here is derived from an EMBL/GenBank/DDBJ whole genome shotgun (WGS) entry which is preliminary data.</text>
</comment>
<keyword evidence="2" id="KW-1185">Reference proteome</keyword>
<name>A0ABQ1LSF2_9SPHI</name>
<dbReference type="EMBL" id="BMIK01000005">
    <property type="protein sequence ID" value="GGC26893.1"/>
    <property type="molecule type" value="Genomic_DNA"/>
</dbReference>
<evidence type="ECO:0000313" key="1">
    <source>
        <dbReference type="EMBL" id="GGC26893.1"/>
    </source>
</evidence>
<proteinExistence type="predicted"/>